<dbReference type="CDD" id="cd02440">
    <property type="entry name" value="AdoMet_MTases"/>
    <property type="match status" value="1"/>
</dbReference>
<dbReference type="InterPro" id="IPR019614">
    <property type="entry name" value="SAM-dep_methyl-trfase"/>
</dbReference>
<sequence length="404" mass="45824">MKFVEDIEIKRLAIKLRPSGEKMVKKKHPWVFEDSIIKLNAKGNAGDLAIIYDSKKNNFLACGLYDPYSPIRIKLIQFKKTAQIDEAWFLKKINEAYQIRKPLLETDTNSYRLLFGENDHFPGFIADVYDKVLVIKLYSHIWFPYLNWIIPHLITVTDCSTIVLRLSRLLQSKGNTYGLKDGNIIYGELDNEVVVFREHGVLFSANVIKGHKTGYFLDHRYNRKRVGALANNKSVLDVFSYAGGFSVHALTGGAKEVISLDISKHALEIAKQNALLNKHVGEHKVIVADAFEGLQKLIDQQKKFDIVVIDPPSFAKRENEISRAKKSYAKLAKLGAQLVTVNGILVLASCSSRVVAHDFFEISEEQINNSGRTFEVLEKTYHDIDHPIGFLEGAYLKCGYYKLS</sequence>
<keyword evidence="7" id="KW-0694">RNA-binding</keyword>
<evidence type="ECO:0000256" key="1">
    <source>
        <dbReference type="ARBA" id="ARBA00004496"/>
    </source>
</evidence>
<dbReference type="Gene3D" id="3.40.50.150">
    <property type="entry name" value="Vaccinia Virus protein VP39"/>
    <property type="match status" value="1"/>
</dbReference>
<dbReference type="EC" id="2.1.1.-" evidence="10"/>
<dbReference type="InterPro" id="IPR002478">
    <property type="entry name" value="PUA"/>
</dbReference>
<keyword evidence="6" id="KW-0949">S-adenosyl-L-methionine</keyword>
<keyword evidence="5 10" id="KW-0808">Transferase</keyword>
<proteinExistence type="inferred from homology"/>
<evidence type="ECO:0000256" key="2">
    <source>
        <dbReference type="ARBA" id="ARBA00022490"/>
    </source>
</evidence>
<dbReference type="Pfam" id="PF17785">
    <property type="entry name" value="PUA_3"/>
    <property type="match status" value="1"/>
</dbReference>
<dbReference type="PANTHER" id="PTHR42873">
    <property type="entry name" value="RIBOSOMAL RNA LARGE SUBUNIT METHYLTRANSFERASE"/>
    <property type="match status" value="1"/>
</dbReference>
<dbReference type="RefSeq" id="WP_324180567.1">
    <property type="nucleotide sequence ID" value="NZ_BAABAW010000006.1"/>
</dbReference>
<keyword evidence="11" id="KW-1185">Reference proteome</keyword>
<dbReference type="Pfam" id="PF10672">
    <property type="entry name" value="Methyltrans_SAM"/>
    <property type="match status" value="1"/>
</dbReference>
<comment type="subcellular location">
    <subcellularLocation>
        <location evidence="1">Cytoplasm</location>
    </subcellularLocation>
</comment>
<dbReference type="GO" id="GO:0008168">
    <property type="term" value="F:methyltransferase activity"/>
    <property type="evidence" value="ECO:0007669"/>
    <property type="project" value="UniProtKB-KW"/>
</dbReference>
<dbReference type="CDD" id="cd21153">
    <property type="entry name" value="PUA_RlmI"/>
    <property type="match status" value="1"/>
</dbReference>
<organism evidence="10 11">
    <name type="scientific">Aquimarina gracilis</name>
    <dbReference type="NCBI Taxonomy" id="874422"/>
    <lineage>
        <taxon>Bacteria</taxon>
        <taxon>Pseudomonadati</taxon>
        <taxon>Bacteroidota</taxon>
        <taxon>Flavobacteriia</taxon>
        <taxon>Flavobacteriales</taxon>
        <taxon>Flavobacteriaceae</taxon>
        <taxon>Aquimarina</taxon>
    </lineage>
</organism>
<dbReference type="InterPro" id="IPR029063">
    <property type="entry name" value="SAM-dependent_MTases_sf"/>
</dbReference>
<reference evidence="10 11" key="1">
    <citation type="journal article" date="2013" name="Int. J. Syst. Evol. Microbiol.">
        <title>Aquimarina gracilis sp. nov., isolated from the gut microflora of a mussel, Mytilus coruscus, and emended description of Aquimarina spongiae.</title>
        <authorList>
            <person name="Park S.C."/>
            <person name="Choe H.N."/>
            <person name="Baik K.S."/>
            <person name="Seong C.N."/>
        </authorList>
    </citation>
    <scope>NUCLEOTIDE SEQUENCE [LARGE SCALE GENOMIC DNA]</scope>
    <source>
        <strain evidence="10 11">PSC32</strain>
    </source>
</reference>
<dbReference type="SUPFAM" id="SSF53335">
    <property type="entry name" value="S-adenosyl-L-methionine-dependent methyltransferases"/>
    <property type="match status" value="1"/>
</dbReference>
<dbReference type="Proteomes" id="UP001327027">
    <property type="component" value="Unassembled WGS sequence"/>
</dbReference>
<protein>
    <submittedName>
        <fullName evidence="10">Class I SAM-dependent rRNA methyltransferase</fullName>
        <ecNumber evidence="10">2.1.1.-</ecNumber>
    </submittedName>
</protein>
<dbReference type="CDD" id="cd11572">
    <property type="entry name" value="RlmI_M_like"/>
    <property type="match status" value="1"/>
</dbReference>
<dbReference type="GO" id="GO:0032259">
    <property type="term" value="P:methylation"/>
    <property type="evidence" value="ECO:0007669"/>
    <property type="project" value="UniProtKB-KW"/>
</dbReference>
<gene>
    <name evidence="10" type="ORF">U6A24_13755</name>
</gene>
<evidence type="ECO:0000256" key="6">
    <source>
        <dbReference type="ARBA" id="ARBA00022691"/>
    </source>
</evidence>
<dbReference type="EMBL" id="JAYKLX010000006">
    <property type="protein sequence ID" value="MEB3346538.1"/>
    <property type="molecule type" value="Genomic_DNA"/>
</dbReference>
<dbReference type="Gene3D" id="2.30.130.10">
    <property type="entry name" value="PUA domain"/>
    <property type="match status" value="1"/>
</dbReference>
<comment type="similarity">
    <text evidence="8">Belongs to the methyltransferase superfamily. RlmI family.</text>
</comment>
<keyword evidence="4 10" id="KW-0489">Methyltransferase</keyword>
<dbReference type="Gene3D" id="3.30.750.80">
    <property type="entry name" value="RNA methyltransferase domain (HRMD) like"/>
    <property type="match status" value="1"/>
</dbReference>
<evidence type="ECO:0000259" key="9">
    <source>
        <dbReference type="SMART" id="SM00359"/>
    </source>
</evidence>
<dbReference type="SUPFAM" id="SSF88697">
    <property type="entry name" value="PUA domain-like"/>
    <property type="match status" value="1"/>
</dbReference>
<keyword evidence="2" id="KW-0963">Cytoplasm</keyword>
<dbReference type="InterPro" id="IPR041532">
    <property type="entry name" value="RlmI-like_PUA"/>
</dbReference>
<accession>A0ABU5ZXC1</accession>
<evidence type="ECO:0000256" key="5">
    <source>
        <dbReference type="ARBA" id="ARBA00022679"/>
    </source>
</evidence>
<feature type="domain" description="PUA" evidence="9">
    <location>
        <begin position="12"/>
        <end position="98"/>
    </location>
</feature>
<evidence type="ECO:0000256" key="8">
    <source>
        <dbReference type="ARBA" id="ARBA00038091"/>
    </source>
</evidence>
<comment type="caution">
    <text evidence="10">The sequence shown here is derived from an EMBL/GenBank/DDBJ whole genome shotgun (WGS) entry which is preliminary data.</text>
</comment>
<evidence type="ECO:0000256" key="3">
    <source>
        <dbReference type="ARBA" id="ARBA00022552"/>
    </source>
</evidence>
<dbReference type="InterPro" id="IPR015947">
    <property type="entry name" value="PUA-like_sf"/>
</dbReference>
<dbReference type="PANTHER" id="PTHR42873:SF1">
    <property type="entry name" value="S-ADENOSYLMETHIONINE-DEPENDENT METHYLTRANSFERASE DOMAIN-CONTAINING PROTEIN"/>
    <property type="match status" value="1"/>
</dbReference>
<keyword evidence="3" id="KW-0698">rRNA processing</keyword>
<name>A0ABU5ZXC1_9FLAO</name>
<evidence type="ECO:0000256" key="7">
    <source>
        <dbReference type="ARBA" id="ARBA00022884"/>
    </source>
</evidence>
<dbReference type="SMART" id="SM00359">
    <property type="entry name" value="PUA"/>
    <property type="match status" value="1"/>
</dbReference>
<dbReference type="InterPro" id="IPR036974">
    <property type="entry name" value="PUA_sf"/>
</dbReference>
<evidence type="ECO:0000313" key="11">
    <source>
        <dbReference type="Proteomes" id="UP001327027"/>
    </source>
</evidence>
<evidence type="ECO:0000313" key="10">
    <source>
        <dbReference type="EMBL" id="MEB3346538.1"/>
    </source>
</evidence>
<evidence type="ECO:0000256" key="4">
    <source>
        <dbReference type="ARBA" id="ARBA00022603"/>
    </source>
</evidence>